<dbReference type="PANTHER" id="PTHR43434">
    <property type="entry name" value="PHOSPHOGLYCOLATE PHOSPHATASE"/>
    <property type="match status" value="1"/>
</dbReference>
<dbReference type="Pfam" id="PF00702">
    <property type="entry name" value="Hydrolase"/>
    <property type="match status" value="1"/>
</dbReference>
<evidence type="ECO:0000313" key="1">
    <source>
        <dbReference type="EMBL" id="USR91105.1"/>
    </source>
</evidence>
<dbReference type="SUPFAM" id="SSF56784">
    <property type="entry name" value="HAD-like"/>
    <property type="match status" value="1"/>
</dbReference>
<dbReference type="InterPro" id="IPR036412">
    <property type="entry name" value="HAD-like_sf"/>
</dbReference>
<dbReference type="EMBL" id="CP098611">
    <property type="protein sequence ID" value="USR91105.1"/>
    <property type="molecule type" value="Genomic_DNA"/>
</dbReference>
<evidence type="ECO:0000313" key="2">
    <source>
        <dbReference type="Proteomes" id="UP001056708"/>
    </source>
</evidence>
<protein>
    <submittedName>
        <fullName evidence="1">HAD family hydrolase</fullName>
    </submittedName>
</protein>
<keyword evidence="2" id="KW-1185">Reference proteome</keyword>
<gene>
    <name evidence="1" type="ORF">NEA10_20140</name>
</gene>
<reference evidence="1" key="1">
    <citation type="submission" date="2022-06" db="EMBL/GenBank/DDBJ databases">
        <title>Genome sequence of Phormidium yuhuli AB48 isolated from an industrial photobioreactor environment.</title>
        <authorList>
            <person name="Qiu Y."/>
            <person name="Noonan A.J.C."/>
            <person name="Dofher K."/>
            <person name="Koch M."/>
            <person name="Kieft B."/>
            <person name="Lin X."/>
            <person name="Ziels R.M."/>
            <person name="Hallam S.J."/>
        </authorList>
    </citation>
    <scope>NUCLEOTIDE SEQUENCE</scope>
    <source>
        <strain evidence="1">AB48</strain>
    </source>
</reference>
<sequence length="256" mass="30040">MKSTLFALDFDGVLCNGLIEYFQTAWRAYCQVWSPSVITPPEDLAASFYRLRPVVETGWEMPVVLRSRLLGYSEQEILEDWRRVCQTVVEDEQLNSSELANAVDGVRDRWIRENVDNWLSLHRFYPGVIEQLNHLQALEIPWVIITTKEGRFVRALLAGQGIEFQRNQLFGKEVKLPKYEILRRLLNETPYSEIIFIEDRLNTLYSVAEYDDLRAVQLYLADWGYNTESMREMAEQDERIKVISLEQFEALIVNYS</sequence>
<dbReference type="PANTHER" id="PTHR43434:SF21">
    <property type="entry name" value="SLL0295 PROTEIN"/>
    <property type="match status" value="1"/>
</dbReference>
<proteinExistence type="predicted"/>
<accession>A0ABY5AQM4</accession>
<name>A0ABY5AQM4_9CYAN</name>
<dbReference type="Gene3D" id="3.40.50.1000">
    <property type="entry name" value="HAD superfamily/HAD-like"/>
    <property type="match status" value="1"/>
</dbReference>
<keyword evidence="1" id="KW-0378">Hydrolase</keyword>
<organism evidence="1 2">
    <name type="scientific">Phormidium yuhuli AB48</name>
    <dbReference type="NCBI Taxonomy" id="2940671"/>
    <lineage>
        <taxon>Bacteria</taxon>
        <taxon>Bacillati</taxon>
        <taxon>Cyanobacteriota</taxon>
        <taxon>Cyanophyceae</taxon>
        <taxon>Oscillatoriophycideae</taxon>
        <taxon>Oscillatoriales</taxon>
        <taxon>Oscillatoriaceae</taxon>
        <taxon>Phormidium</taxon>
        <taxon>Phormidium yuhuli</taxon>
    </lineage>
</organism>
<dbReference type="Proteomes" id="UP001056708">
    <property type="component" value="Chromosome"/>
</dbReference>
<dbReference type="InterPro" id="IPR023214">
    <property type="entry name" value="HAD_sf"/>
</dbReference>
<dbReference type="GO" id="GO:0016787">
    <property type="term" value="F:hydrolase activity"/>
    <property type="evidence" value="ECO:0007669"/>
    <property type="project" value="UniProtKB-KW"/>
</dbReference>
<dbReference type="InterPro" id="IPR050155">
    <property type="entry name" value="HAD-like_hydrolase_sf"/>
</dbReference>
<dbReference type="RefSeq" id="WP_252663137.1">
    <property type="nucleotide sequence ID" value="NZ_CP098611.1"/>
</dbReference>